<accession>A0A369JYM4</accession>
<dbReference type="InParanoid" id="A0A369JYM4"/>
<dbReference type="EMBL" id="LUEZ02000036">
    <property type="protein sequence ID" value="RDB26432.1"/>
    <property type="molecule type" value="Genomic_DNA"/>
</dbReference>
<organism evidence="1 2">
    <name type="scientific">Hypsizygus marmoreus</name>
    <name type="common">White beech mushroom</name>
    <name type="synonym">Agaricus marmoreus</name>
    <dbReference type="NCBI Taxonomy" id="39966"/>
    <lineage>
        <taxon>Eukaryota</taxon>
        <taxon>Fungi</taxon>
        <taxon>Dikarya</taxon>
        <taxon>Basidiomycota</taxon>
        <taxon>Agaricomycotina</taxon>
        <taxon>Agaricomycetes</taxon>
        <taxon>Agaricomycetidae</taxon>
        <taxon>Agaricales</taxon>
        <taxon>Tricholomatineae</taxon>
        <taxon>Lyophyllaceae</taxon>
        <taxon>Hypsizygus</taxon>
    </lineage>
</organism>
<reference evidence="1" key="1">
    <citation type="submission" date="2018-04" db="EMBL/GenBank/DDBJ databases">
        <title>Whole genome sequencing of Hypsizygus marmoreus.</title>
        <authorList>
            <person name="Choi I.-G."/>
            <person name="Min B."/>
            <person name="Kim J.-G."/>
            <person name="Kim S."/>
            <person name="Oh Y.-L."/>
            <person name="Kong W.-S."/>
            <person name="Park H."/>
            <person name="Jeong J."/>
            <person name="Song E.-S."/>
        </authorList>
    </citation>
    <scope>NUCLEOTIDE SEQUENCE [LARGE SCALE GENOMIC DNA]</scope>
    <source>
        <strain evidence="1">51987-8</strain>
    </source>
</reference>
<sequence>MPLTKAVCHPIYIVSRVSRLDIPAIPHGLLTTWWWNGIHVALIQMHGCIRNIYILVENPLFGSGRHYSAFASLDVYYDDPNV</sequence>
<keyword evidence="2" id="KW-1185">Reference proteome</keyword>
<comment type="caution">
    <text evidence="1">The sequence shown here is derived from an EMBL/GenBank/DDBJ whole genome shotgun (WGS) entry which is preliminary data.</text>
</comment>
<proteinExistence type="predicted"/>
<name>A0A369JYM4_HYPMA</name>
<gene>
    <name evidence="1" type="ORF">Hypma_006062</name>
</gene>
<evidence type="ECO:0000313" key="2">
    <source>
        <dbReference type="Proteomes" id="UP000076154"/>
    </source>
</evidence>
<evidence type="ECO:0000313" key="1">
    <source>
        <dbReference type="EMBL" id="RDB26432.1"/>
    </source>
</evidence>
<dbReference type="Proteomes" id="UP000076154">
    <property type="component" value="Unassembled WGS sequence"/>
</dbReference>
<protein>
    <submittedName>
        <fullName evidence="1">Uncharacterized protein</fullName>
    </submittedName>
</protein>
<dbReference type="AlphaFoldDB" id="A0A369JYM4"/>